<feature type="transmembrane region" description="Helical" evidence="1">
    <location>
        <begin position="5"/>
        <end position="29"/>
    </location>
</feature>
<keyword evidence="1" id="KW-0472">Membrane</keyword>
<dbReference type="EMBL" id="DRIH01000121">
    <property type="protein sequence ID" value="HEC67896.1"/>
    <property type="molecule type" value="Genomic_DNA"/>
</dbReference>
<accession>A0A7C2ALA1</accession>
<keyword evidence="1" id="KW-0812">Transmembrane</keyword>
<gene>
    <name evidence="2" type="ORF">ENI35_03675</name>
</gene>
<evidence type="ECO:0000313" key="2">
    <source>
        <dbReference type="EMBL" id="HEC67896.1"/>
    </source>
</evidence>
<organism evidence="2">
    <name type="scientific">Desulfofervidus auxilii</name>
    <dbReference type="NCBI Taxonomy" id="1621989"/>
    <lineage>
        <taxon>Bacteria</taxon>
        <taxon>Pseudomonadati</taxon>
        <taxon>Thermodesulfobacteriota</taxon>
        <taxon>Candidatus Desulfofervidia</taxon>
        <taxon>Candidatus Desulfofervidales</taxon>
        <taxon>Candidatus Desulfofervidaceae</taxon>
        <taxon>Candidatus Desulfofervidus</taxon>
    </lineage>
</organism>
<proteinExistence type="predicted"/>
<evidence type="ECO:0008006" key="3">
    <source>
        <dbReference type="Google" id="ProtNLM"/>
    </source>
</evidence>
<sequence length="101" mass="12045">MRKGFLCLCLIIFGDLITFYVSLTIAYFFRIKILPYIISTPEFIYDFKHFLYLWWLPVIFLSFFAFEGLYIKRFSFSEELKHLSKAIFLSIIVIFSIVSLG</sequence>
<dbReference type="AlphaFoldDB" id="A0A7C2ALA1"/>
<feature type="transmembrane region" description="Helical" evidence="1">
    <location>
        <begin position="83"/>
        <end position="100"/>
    </location>
</feature>
<evidence type="ECO:0000256" key="1">
    <source>
        <dbReference type="SAM" id="Phobius"/>
    </source>
</evidence>
<comment type="caution">
    <text evidence="2">The sequence shown here is derived from an EMBL/GenBank/DDBJ whole genome shotgun (WGS) entry which is preliminary data.</text>
</comment>
<feature type="transmembrane region" description="Helical" evidence="1">
    <location>
        <begin position="49"/>
        <end position="71"/>
    </location>
</feature>
<keyword evidence="1" id="KW-1133">Transmembrane helix</keyword>
<name>A0A7C2ALA1_DESA2</name>
<feature type="non-terminal residue" evidence="2">
    <location>
        <position position="101"/>
    </location>
</feature>
<reference evidence="2" key="1">
    <citation type="journal article" date="2020" name="mSystems">
        <title>Genome- and Community-Level Interaction Insights into Carbon Utilization and Element Cycling Functions of Hydrothermarchaeota in Hydrothermal Sediment.</title>
        <authorList>
            <person name="Zhou Z."/>
            <person name="Liu Y."/>
            <person name="Xu W."/>
            <person name="Pan J."/>
            <person name="Luo Z.H."/>
            <person name="Li M."/>
        </authorList>
    </citation>
    <scope>NUCLEOTIDE SEQUENCE [LARGE SCALE GENOMIC DNA]</scope>
    <source>
        <strain evidence="2">HyVt-389</strain>
    </source>
</reference>
<dbReference type="Proteomes" id="UP000885738">
    <property type="component" value="Unassembled WGS sequence"/>
</dbReference>
<protein>
    <recommendedName>
        <fullName evidence="3">Undecaprenyl-phosphate glucose phosphotransferase</fullName>
    </recommendedName>
</protein>